<reference evidence="1" key="4">
    <citation type="submission" date="2025-08" db="UniProtKB">
        <authorList>
            <consortium name="Ensembl"/>
        </authorList>
    </citation>
    <scope>IDENTIFICATION</scope>
</reference>
<dbReference type="HGNC" id="HGNC:546">
    <property type="gene designation" value="ANXA8"/>
</dbReference>
<dbReference type="OpenTargets" id="ENSG00000265190"/>
<dbReference type="EMBL" id="AL591684">
    <property type="status" value="NOT_ANNOTATED_CDS"/>
    <property type="molecule type" value="Genomic_DNA"/>
</dbReference>
<dbReference type="Antibodypedia" id="72811">
    <property type="antibodies" value="144 antibodies from 27 providers"/>
</dbReference>
<dbReference type="Ensembl" id="ENST00000583448.2">
    <property type="protein sequence ID" value="ENSP00000462181.2"/>
    <property type="gene ID" value="ENSG00000265190.8"/>
</dbReference>
<dbReference type="AlphaFoldDB" id="A0A075B748"/>
<evidence type="ECO:0000313" key="1">
    <source>
        <dbReference type="Ensembl" id="ENSP00000462181.2"/>
    </source>
</evidence>
<reference evidence="1 2" key="3">
    <citation type="journal article" date="2004" name="Nature">
        <title>Finishing the euchromatic sequence of the human genome.</title>
        <authorList>
            <consortium name="International Human Genome Sequencing Consortium"/>
        </authorList>
    </citation>
    <scope>NUCLEOTIDE SEQUENCE [LARGE SCALE GENOMIC DNA]</scope>
</reference>
<dbReference type="UCSC" id="uc031wfl.2">
    <property type="organism name" value="human"/>
</dbReference>
<gene>
    <name evidence="1" type="primary">ANXA8</name>
</gene>
<dbReference type="GeneTree" id="ENSGT00940000161044"/>
<reference evidence="1 2" key="1">
    <citation type="journal article" date="2001" name="Nature">
        <title>Initial sequencing and analysis of the human genome.</title>
        <authorList>
            <consortium name="International Human Genome Sequencing Consortium"/>
            <person name="Lander E.S."/>
            <person name="Linton L.M."/>
            <person name="Birren B."/>
            <person name="Nusbaum C."/>
            <person name="Zody M.C."/>
            <person name="Baldwin J."/>
            <person name="Devon K."/>
            <person name="Dewar K."/>
            <person name="Doyle M."/>
            <person name="FitzHugh W."/>
            <person name="Funke R."/>
            <person name="Gage D."/>
            <person name="Harris K."/>
            <person name="Heaford A."/>
            <person name="Howland J."/>
            <person name="Kann L."/>
            <person name="Lehoczky J."/>
            <person name="LeVine R."/>
            <person name="McEwan P."/>
            <person name="McKernan K."/>
            <person name="Meldrim J."/>
            <person name="Mesirov J.P."/>
            <person name="Miranda C."/>
            <person name="Morris W."/>
            <person name="Naylor J."/>
            <person name="Raymond C."/>
            <person name="Rosetti M."/>
            <person name="Santos R."/>
            <person name="Sheridan A."/>
            <person name="Sougnez C."/>
            <person name="Stange-Thomann N."/>
            <person name="Stojanovic N."/>
            <person name="Subramanian A."/>
            <person name="Wyman D."/>
            <person name="Rogers J."/>
            <person name="Sulston J."/>
            <person name="Ainscough R."/>
            <person name="Beck S."/>
            <person name="Bentley D."/>
            <person name="Burton J."/>
            <person name="Clee C."/>
            <person name="Carter N."/>
            <person name="Coulson A."/>
            <person name="Deadman R."/>
            <person name="Deloukas P."/>
            <person name="Dunham A."/>
            <person name="Dunham I."/>
            <person name="Durbin R."/>
            <person name="French L."/>
            <person name="Grafham D."/>
            <person name="Gregory S."/>
            <person name="Hubbard T."/>
            <person name="Humphray S."/>
            <person name="Hunt A."/>
            <person name="Jones M."/>
            <person name="Lloyd C."/>
            <person name="McMurray A."/>
            <person name="Matthews L."/>
            <person name="Mercer S."/>
            <person name="Milne S."/>
            <person name="Mullikin J.C."/>
            <person name="Mungall A."/>
            <person name="Plumb R."/>
            <person name="Ross M."/>
            <person name="Shownkeen R."/>
            <person name="Sims S."/>
            <person name="Waterston R.H."/>
            <person name="Wilson R.K."/>
            <person name="Hillier L.W."/>
            <person name="McPherson J.D."/>
            <person name="Marra M.A."/>
            <person name="Mardis E.R."/>
            <person name="Fulton L.A."/>
            <person name="Chinwalla A.T."/>
            <person name="Pepin K.H."/>
            <person name="Gish W.R."/>
            <person name="Chissoe S.L."/>
            <person name="Wendl M.C."/>
            <person name="Delehaunty K.D."/>
            <person name="Miner T.L."/>
            <person name="Delehaunty A."/>
            <person name="Kramer J.B."/>
            <person name="Cook L.L."/>
            <person name="Fulton R.S."/>
            <person name="Johnson D.L."/>
            <person name="Minx P.J."/>
            <person name="Clifton S.W."/>
            <person name="Hawkins T."/>
            <person name="Branscomb E."/>
            <person name="Predki P."/>
            <person name="Richardson P."/>
            <person name="Wenning S."/>
            <person name="Slezak T."/>
            <person name="Doggett N."/>
            <person name="Cheng J.F."/>
            <person name="Olsen A."/>
            <person name="Lucas S."/>
            <person name="Elkin C."/>
            <person name="Uberbacher E."/>
            <person name="Frazier M."/>
            <person name="Gibbs R.A."/>
            <person name="Muzny D.M."/>
            <person name="Scherer S.E."/>
            <person name="Bouck J.B."/>
            <person name="Sodergren E.J."/>
            <person name="Worley K.C."/>
            <person name="Rives C.M."/>
            <person name="Gorrell J.H."/>
            <person name="Metzker M.L."/>
            <person name="Naylor S.L."/>
            <person name="Kucherlapati R.S."/>
            <person name="Nelson D.L."/>
            <person name="Weinstock G.M."/>
            <person name="Sakaki Y."/>
            <person name="Fujiyama A."/>
            <person name="Hattori M."/>
            <person name="Yada T."/>
            <person name="Toyoda A."/>
            <person name="Itoh T."/>
            <person name="Kawagoe C."/>
            <person name="Watanabe H."/>
            <person name="Totoki Y."/>
            <person name="Taylor T."/>
            <person name="Weissenbach J."/>
            <person name="Heilig R."/>
            <person name="Saurin W."/>
            <person name="Artiguenave F."/>
            <person name="Brottier P."/>
            <person name="Bruls T."/>
            <person name="Pelletier E."/>
            <person name="Robert C."/>
            <person name="Wincker P."/>
            <person name="Smith D.R."/>
            <person name="Doucette-Stamm L."/>
            <person name="Rubenfield M."/>
            <person name="Weinstock K."/>
            <person name="Lee H.M."/>
            <person name="Dubois J."/>
            <person name="Rosenthal A."/>
            <person name="Platzer M."/>
            <person name="Nyakatura G."/>
            <person name="Taudien S."/>
            <person name="Rump A."/>
            <person name="Yang H."/>
            <person name="Yu J."/>
            <person name="Wang J."/>
            <person name="Huang G."/>
            <person name="Gu J."/>
            <person name="Hood L."/>
            <person name="Rowen L."/>
            <person name="Madan A."/>
            <person name="Qin S."/>
            <person name="Davis R.W."/>
            <person name="Federspiel N.A."/>
            <person name="Abola A.P."/>
            <person name="Proctor M.J."/>
            <person name="Myers R.M."/>
            <person name="Schmutz J."/>
            <person name="Dickson M."/>
            <person name="Grimwood J."/>
            <person name="Cox D.R."/>
            <person name="Olson M.V."/>
            <person name="Kaul R."/>
            <person name="Raymond C."/>
            <person name="Shimizu N."/>
            <person name="Kawasaki K."/>
            <person name="Minoshima S."/>
            <person name="Evans G.A."/>
            <person name="Athanasiou M."/>
            <person name="Schultz R."/>
            <person name="Roe B.A."/>
            <person name="Chen F."/>
            <person name="Pan H."/>
            <person name="Ramser J."/>
            <person name="Lehrach H."/>
            <person name="Reinhardt R."/>
            <person name="McCombie W.R."/>
            <person name="de la Bastide M."/>
            <person name="Dedhia N."/>
            <person name="Blocker H."/>
            <person name="Hornischer K."/>
            <person name="Nordsiek G."/>
            <person name="Agarwala R."/>
            <person name="Aravind L."/>
            <person name="Bailey J.A."/>
            <person name="Bateman A."/>
            <person name="Batzoglou S."/>
            <person name="Birney E."/>
            <person name="Bork P."/>
            <person name="Brown D.G."/>
            <person name="Burge C.B."/>
            <person name="Cerutti L."/>
            <person name="Chen H.C."/>
            <person name="Church D."/>
            <person name="Clamp M."/>
            <person name="Copley R.R."/>
            <person name="Doerks T."/>
            <person name="Eddy S.R."/>
            <person name="Eichler E.E."/>
            <person name="Furey T.S."/>
            <person name="Galagan J."/>
            <person name="Gilbert J.G."/>
            <person name="Harmon C."/>
            <person name="Hayashizaki Y."/>
            <person name="Haussler D."/>
            <person name="Hermjakob H."/>
            <person name="Hokamp K."/>
            <person name="Jang W."/>
            <person name="Johnson L.S."/>
            <person name="Jones T.A."/>
            <person name="Kasif S."/>
            <person name="Kaspryzk A."/>
            <person name="Kennedy S."/>
            <person name="Kent W.J."/>
            <person name="Kitts P."/>
            <person name="Koonin E.V."/>
            <person name="Korf I."/>
            <person name="Kulp D."/>
            <person name="Lancet D."/>
            <person name="Lowe T.M."/>
            <person name="McLysaght A."/>
            <person name="Mikkelsen T."/>
            <person name="Moran J.V."/>
            <person name="Mulder N."/>
            <person name="Pollara V.J."/>
            <person name="Ponting C.P."/>
            <person name="Schuler G."/>
            <person name="Schultz J."/>
            <person name="Slater G."/>
            <person name="Smit A.F."/>
            <person name="Stupka E."/>
            <person name="Szustakowski J."/>
            <person name="Thierry-Mieg D."/>
            <person name="Thierry-Mieg J."/>
            <person name="Wagner L."/>
            <person name="Wallis J."/>
            <person name="Wheeler R."/>
            <person name="Williams A."/>
            <person name="Wolf Y.I."/>
            <person name="Wolfe K.H."/>
            <person name="Yang S.P."/>
            <person name="Yeh R.F."/>
            <person name="Collins F."/>
            <person name="Guyer M.S."/>
            <person name="Peterson J."/>
            <person name="Felsenfeld A."/>
            <person name="Wetterstrand K.A."/>
            <person name="Patrinos A."/>
            <person name="Morgan M.J."/>
            <person name="de Jong P."/>
            <person name="Catanese J.J."/>
            <person name="Osoegawa K."/>
            <person name="Shizuya H."/>
            <person name="Choi S."/>
            <person name="Chen Y.J."/>
        </authorList>
    </citation>
    <scope>NUCLEOTIDE SEQUENCE [LARGE SCALE GENOMIC DNA]</scope>
</reference>
<dbReference type="ChiTaRS" id="ANXA8">
    <property type="organism name" value="human"/>
</dbReference>
<organism evidence="1 2">
    <name type="scientific">Homo sapiens</name>
    <name type="common">Human</name>
    <dbReference type="NCBI Taxonomy" id="9606"/>
    <lineage>
        <taxon>Eukaryota</taxon>
        <taxon>Metazoa</taxon>
        <taxon>Chordata</taxon>
        <taxon>Craniata</taxon>
        <taxon>Vertebrata</taxon>
        <taxon>Euteleostomi</taxon>
        <taxon>Mammalia</taxon>
        <taxon>Eutheria</taxon>
        <taxon>Euarchontoglires</taxon>
        <taxon>Primates</taxon>
        <taxon>Haplorrhini</taxon>
        <taxon>Catarrhini</taxon>
        <taxon>Hominidae</taxon>
        <taxon>Homo</taxon>
    </lineage>
</organism>
<dbReference type="Proteomes" id="UP000005640">
    <property type="component" value="Chromosome 10"/>
</dbReference>
<dbReference type="VEuPathDB" id="HostDB:ENSG00000265190"/>
<dbReference type="Ensembl" id="ENST00000583448.2">
    <property type="protein sequence ID" value="ENSP00000462181.2"/>
    <property type="gene ID" value="ENSG00000265190.7"/>
</dbReference>
<dbReference type="Bgee" id="ENSG00000265190">
    <property type="expression patterns" value="Expressed in skin of abdomen and 90 other cell types or tissues"/>
</dbReference>
<keyword evidence="2" id="KW-1185">Reference proteome</keyword>
<proteinExistence type="predicted"/>
<protein>
    <submittedName>
        <fullName evidence="1">Annexin A8</fullName>
    </submittedName>
</protein>
<name>A0A075B748_HUMAN</name>
<dbReference type="ExpressionAtlas" id="A0A075B748">
    <property type="expression patterns" value="baseline and differential"/>
</dbReference>
<evidence type="ECO:0000313" key="2">
    <source>
        <dbReference type="Proteomes" id="UP000005640"/>
    </source>
</evidence>
<accession>A0A075B748</accession>
<reference evidence="1" key="2">
    <citation type="journal article" date="2004" name="Nature">
        <title>The DNA sequence and comparative analysis of human chromosome 10.</title>
        <authorList>
            <person name="Deloukas P."/>
            <person name="Earthrowl M.E."/>
            <person name="Grafham D.V."/>
            <person name="Rubenfield M."/>
            <person name="French L."/>
            <person name="Steward C.A."/>
            <person name="Sims S.K."/>
            <person name="Jones M.C."/>
            <person name="Searle S."/>
            <person name="Scott C."/>
            <person name="Howe K."/>
            <person name="Hunt S.E."/>
            <person name="Andrews T.D."/>
            <person name="Gilbert J.G."/>
            <person name="Swarbreck D."/>
            <person name="Ashurst J.L."/>
            <person name="Taylor A."/>
            <person name="Battles J."/>
            <person name="Bird C.P."/>
            <person name="Ainscough R."/>
            <person name="Almeida J.P."/>
            <person name="Ashwell R.I."/>
            <person name="Ambrose K.D."/>
            <person name="Babbage A.K."/>
            <person name="Bagguley C.L."/>
            <person name="Bailey J."/>
            <person name="Banerjee R."/>
            <person name="Bates K."/>
            <person name="Beasley H."/>
            <person name="Bray-Allen S."/>
            <person name="Brown A.J."/>
            <person name="Brown J.Y."/>
            <person name="Burford D.C."/>
            <person name="Burrill W."/>
            <person name="Burton J."/>
            <person name="Cahill P."/>
            <person name="Camire D."/>
            <person name="Carter N.P."/>
            <person name="Chapman J.C."/>
            <person name="Clark S.Y."/>
            <person name="Clarke G."/>
            <person name="Clee C.M."/>
            <person name="Clegg S."/>
            <person name="Corby N."/>
            <person name="Coulson A."/>
            <person name="Dhami P."/>
            <person name="Dutta I."/>
            <person name="Dunn M."/>
            <person name="Faulkner L."/>
            <person name="Frankish A."/>
            <person name="Frankland J.A."/>
            <person name="Garner P."/>
            <person name="Garnett J."/>
            <person name="Gribble S."/>
            <person name="Griffiths C."/>
            <person name="Grocock R."/>
            <person name="Gustafson E."/>
            <person name="Hammond S."/>
            <person name="Harley J.L."/>
            <person name="Hart E."/>
            <person name="Heath P.D."/>
            <person name="Ho T.P."/>
            <person name="Hopkins B."/>
            <person name="Horne J."/>
            <person name="Howden P.J."/>
            <person name="Huckle E."/>
            <person name="Hynds C."/>
            <person name="Johnson C."/>
            <person name="Johnson D."/>
            <person name="Kana A."/>
            <person name="Kay M."/>
            <person name="Kimberley A.M."/>
            <person name="Kershaw J.K."/>
            <person name="Kokkinaki M."/>
            <person name="Laird G.K."/>
            <person name="Lawlor S."/>
            <person name="Lee H.M."/>
            <person name="Leongamornlert D.A."/>
            <person name="Laird G."/>
            <person name="Lloyd C."/>
            <person name="Lloyd D.M."/>
            <person name="Loveland J."/>
            <person name="Lovell J."/>
            <person name="McLaren S."/>
            <person name="McLay K.E."/>
            <person name="McMurray A."/>
            <person name="Mashreghi-Mohammadi M."/>
            <person name="Matthews L."/>
            <person name="Milne S."/>
            <person name="Nickerson T."/>
            <person name="Nguyen M."/>
            <person name="Overton-Larty E."/>
            <person name="Palmer S.A."/>
            <person name="Pearce A.V."/>
            <person name="Peck A.I."/>
            <person name="Pelan S."/>
            <person name="Phillimore B."/>
            <person name="Porter K."/>
            <person name="Rice C.M."/>
            <person name="Rogosin A."/>
            <person name="Ross M.T."/>
            <person name="Sarafidou T."/>
            <person name="Sehra H.K."/>
            <person name="Shownkeen R."/>
            <person name="Skuce C.D."/>
            <person name="Smith M."/>
            <person name="Standring L."/>
            <person name="Sycamore N."/>
            <person name="Tester J."/>
            <person name="Thorpe A."/>
            <person name="Torcasso W."/>
            <person name="Tracey A."/>
            <person name="Tromans A."/>
            <person name="Tsolas J."/>
            <person name="Wall M."/>
            <person name="Walsh J."/>
            <person name="Wang H."/>
            <person name="Weinstock K."/>
            <person name="West A.P."/>
            <person name="Willey D.L."/>
            <person name="Whitehead S.L."/>
            <person name="Wilming L."/>
            <person name="Wray P.W."/>
            <person name="Young L."/>
            <person name="Chen Y."/>
            <person name="Lovering R.C."/>
            <person name="Moschonas N.K."/>
            <person name="Siebert R."/>
            <person name="Fechtel K."/>
            <person name="Bentley D."/>
            <person name="Durbin R."/>
            <person name="Hubbard T."/>
            <person name="Doucette-Stamm L."/>
            <person name="Beck S."/>
            <person name="Smith D.R."/>
            <person name="Rogers J."/>
        </authorList>
    </citation>
    <scope>NUCLEOTIDE SEQUENCE [LARGE SCALE GENOMIC DNA]</scope>
</reference>
<reference evidence="1" key="5">
    <citation type="submission" date="2025-09" db="UniProtKB">
        <authorList>
            <consortium name="Ensembl"/>
        </authorList>
    </citation>
    <scope>IDENTIFICATION</scope>
</reference>
<dbReference type="OrthoDB" id="37886at2759"/>
<sequence length="21" mass="2428">MAWWKSWDSGILPLRNALLLG</sequence>
<dbReference type="HOGENOM" id="CLU_3426839_0_0_1"/>